<proteinExistence type="predicted"/>
<evidence type="ECO:0000313" key="2">
    <source>
        <dbReference type="Proteomes" id="UP001627154"/>
    </source>
</evidence>
<gene>
    <name evidence="1" type="ORF">TKK_013654</name>
</gene>
<name>A0ABD2WFG6_9HYME</name>
<dbReference type="EMBL" id="JBJJXI010000108">
    <property type="protein sequence ID" value="KAL3391745.1"/>
    <property type="molecule type" value="Genomic_DNA"/>
</dbReference>
<protein>
    <submittedName>
        <fullName evidence="1">Uncharacterized protein</fullName>
    </submittedName>
</protein>
<dbReference type="Proteomes" id="UP001627154">
    <property type="component" value="Unassembled WGS sequence"/>
</dbReference>
<reference evidence="1 2" key="1">
    <citation type="journal article" date="2024" name="bioRxiv">
        <title>A reference genome for Trichogramma kaykai: A tiny desert-dwelling parasitoid wasp with competing sex-ratio distorters.</title>
        <authorList>
            <person name="Culotta J."/>
            <person name="Lindsey A.R."/>
        </authorList>
    </citation>
    <scope>NUCLEOTIDE SEQUENCE [LARGE SCALE GENOMIC DNA]</scope>
    <source>
        <strain evidence="1 2">KSX58</strain>
    </source>
</reference>
<comment type="caution">
    <text evidence="1">The sequence shown here is derived from an EMBL/GenBank/DDBJ whole genome shotgun (WGS) entry which is preliminary data.</text>
</comment>
<accession>A0ABD2WFG6</accession>
<keyword evidence="2" id="KW-1185">Reference proteome</keyword>
<organism evidence="1 2">
    <name type="scientific">Trichogramma kaykai</name>
    <dbReference type="NCBI Taxonomy" id="54128"/>
    <lineage>
        <taxon>Eukaryota</taxon>
        <taxon>Metazoa</taxon>
        <taxon>Ecdysozoa</taxon>
        <taxon>Arthropoda</taxon>
        <taxon>Hexapoda</taxon>
        <taxon>Insecta</taxon>
        <taxon>Pterygota</taxon>
        <taxon>Neoptera</taxon>
        <taxon>Endopterygota</taxon>
        <taxon>Hymenoptera</taxon>
        <taxon>Apocrita</taxon>
        <taxon>Proctotrupomorpha</taxon>
        <taxon>Chalcidoidea</taxon>
        <taxon>Trichogrammatidae</taxon>
        <taxon>Trichogramma</taxon>
    </lineage>
</organism>
<sequence length="81" mass="10025">MFYFNDILHTFYYYIIGLNTLQNTYNTKFPKMYRSIDLGPIFQFILCKPYIGWYRSIIRKLINYSMLQFIDSKYSLLLWLH</sequence>
<dbReference type="AlphaFoldDB" id="A0ABD2WFG6"/>
<evidence type="ECO:0000313" key="1">
    <source>
        <dbReference type="EMBL" id="KAL3391745.1"/>
    </source>
</evidence>